<protein>
    <submittedName>
        <fullName evidence="10">RnfABCDGE type electron transport complex subunit D</fullName>
    </submittedName>
</protein>
<evidence type="ECO:0000256" key="6">
    <source>
        <dbReference type="ARBA" id="ARBA00022967"/>
    </source>
</evidence>
<feature type="transmembrane region" description="Helical" evidence="9">
    <location>
        <begin position="12"/>
        <end position="32"/>
    </location>
</feature>
<evidence type="ECO:0000256" key="2">
    <source>
        <dbReference type="ARBA" id="ARBA00022553"/>
    </source>
</evidence>
<organism evidence="10 11">
    <name type="scientific">Sphaerochaeta halotolerans</name>
    <dbReference type="NCBI Taxonomy" id="2293840"/>
    <lineage>
        <taxon>Bacteria</taxon>
        <taxon>Pseudomonadati</taxon>
        <taxon>Spirochaetota</taxon>
        <taxon>Spirochaetia</taxon>
        <taxon>Spirochaetales</taxon>
        <taxon>Sphaerochaetaceae</taxon>
        <taxon>Sphaerochaeta</taxon>
    </lineage>
</organism>
<feature type="transmembrane region" description="Helical" evidence="9">
    <location>
        <begin position="288"/>
        <end position="307"/>
    </location>
</feature>
<name>A0A372MKL5_9SPIR</name>
<keyword evidence="6" id="KW-1278">Translocase</keyword>
<evidence type="ECO:0000256" key="1">
    <source>
        <dbReference type="ARBA" id="ARBA00022448"/>
    </source>
</evidence>
<dbReference type="Proteomes" id="UP000264002">
    <property type="component" value="Unassembled WGS sequence"/>
</dbReference>
<keyword evidence="4" id="KW-0288">FMN</keyword>
<dbReference type="GO" id="GO:0022900">
    <property type="term" value="P:electron transport chain"/>
    <property type="evidence" value="ECO:0007669"/>
    <property type="project" value="InterPro"/>
</dbReference>
<dbReference type="PANTHER" id="PTHR30578:SF1">
    <property type="entry name" value="NA(+)-TRANSLOCATING NADH-QUINONE REDUCTASE SUBUNIT B"/>
    <property type="match status" value="1"/>
</dbReference>
<evidence type="ECO:0000256" key="8">
    <source>
        <dbReference type="ARBA" id="ARBA00023136"/>
    </source>
</evidence>
<reference evidence="10 11" key="2">
    <citation type="submission" date="2018-09" db="EMBL/GenBank/DDBJ databases">
        <title>Genome of Sphaerochaeta halotolerans strain 4-11.</title>
        <authorList>
            <person name="Nazina T.N."/>
            <person name="Sokolova D.S."/>
        </authorList>
    </citation>
    <scope>NUCLEOTIDE SEQUENCE [LARGE SCALE GENOMIC DNA]</scope>
    <source>
        <strain evidence="10 11">4-11</strain>
    </source>
</reference>
<keyword evidence="5 9" id="KW-0812">Transmembrane</keyword>
<feature type="transmembrane region" description="Helical" evidence="9">
    <location>
        <begin position="76"/>
        <end position="96"/>
    </location>
</feature>
<evidence type="ECO:0000313" key="11">
    <source>
        <dbReference type="Proteomes" id="UP000264002"/>
    </source>
</evidence>
<evidence type="ECO:0000256" key="9">
    <source>
        <dbReference type="SAM" id="Phobius"/>
    </source>
</evidence>
<evidence type="ECO:0000313" key="10">
    <source>
        <dbReference type="EMBL" id="RFU95983.1"/>
    </source>
</evidence>
<keyword evidence="3" id="KW-0285">Flavoprotein</keyword>
<keyword evidence="11" id="KW-1185">Reference proteome</keyword>
<dbReference type="GO" id="GO:0055085">
    <property type="term" value="P:transmembrane transport"/>
    <property type="evidence" value="ECO:0007669"/>
    <property type="project" value="InterPro"/>
</dbReference>
<keyword evidence="2" id="KW-0597">Phosphoprotein</keyword>
<sequence>MKIQKQQAMRTVLYALAPLCLAAIYFFGWRFIATLVVVGATGLLCEWLMARRYGFKITESLFVSCTLFALSLPPTIPLWIAAVGIAFGIIFGKMIFGGFGRNIFNPAITARAFIYISFGVPMTAAFVGNATQGGWFPAGFGSWMSQADSVSAATPLVTGDASLFELFLGLTSGSFGETSAILILLGGLYIMFKKAANWKIVVASLTSFLLLQSIFWATGLQIATESGLKGVSDPLTALLSGSFLFAAFFMITDPVSSSQTTNAGRWIYGAFFGILTVLIRTFSTWDEGVTFAILLANMFAPLLDTLIKGAKAKKKLKKAEGGKA</sequence>
<keyword evidence="7 9" id="KW-1133">Transmembrane helix</keyword>
<feature type="transmembrane region" description="Helical" evidence="9">
    <location>
        <begin position="200"/>
        <end position="223"/>
    </location>
</feature>
<proteinExistence type="predicted"/>
<evidence type="ECO:0000256" key="5">
    <source>
        <dbReference type="ARBA" id="ARBA00022692"/>
    </source>
</evidence>
<dbReference type="OrthoDB" id="9776359at2"/>
<dbReference type="InterPro" id="IPR011303">
    <property type="entry name" value="RnfD_bac"/>
</dbReference>
<feature type="transmembrane region" description="Helical" evidence="9">
    <location>
        <begin position="108"/>
        <end position="127"/>
    </location>
</feature>
<reference evidence="11" key="1">
    <citation type="submission" date="2018-08" db="EMBL/GenBank/DDBJ databases">
        <authorList>
            <person name="Grouzdev D.S."/>
            <person name="Krutkina M.S."/>
        </authorList>
    </citation>
    <scope>NUCLEOTIDE SEQUENCE [LARGE SCALE GENOMIC DNA]</scope>
    <source>
        <strain evidence="11">4-11</strain>
    </source>
</reference>
<dbReference type="NCBIfam" id="TIGR01946">
    <property type="entry name" value="rnfD"/>
    <property type="match status" value="1"/>
</dbReference>
<dbReference type="AlphaFoldDB" id="A0A372MKL5"/>
<keyword evidence="1" id="KW-0813">Transport</keyword>
<dbReference type="RefSeq" id="WP_117329383.1">
    <property type="nucleotide sequence ID" value="NZ_QUWK01000002.1"/>
</dbReference>
<feature type="transmembrane region" description="Helical" evidence="9">
    <location>
        <begin position="166"/>
        <end position="188"/>
    </location>
</feature>
<gene>
    <name evidence="10" type="ORF">DYP60_02980</name>
</gene>
<evidence type="ECO:0000256" key="4">
    <source>
        <dbReference type="ARBA" id="ARBA00022643"/>
    </source>
</evidence>
<dbReference type="InterPro" id="IPR004338">
    <property type="entry name" value="NqrB/RnfD"/>
</dbReference>
<dbReference type="PANTHER" id="PTHR30578">
    <property type="entry name" value="ELECTRON TRANSPORT COMPLEX PROTEIN RNFD"/>
    <property type="match status" value="1"/>
</dbReference>
<dbReference type="GO" id="GO:0005886">
    <property type="term" value="C:plasma membrane"/>
    <property type="evidence" value="ECO:0007669"/>
    <property type="project" value="TreeGrafter"/>
</dbReference>
<feature type="transmembrane region" description="Helical" evidence="9">
    <location>
        <begin position="263"/>
        <end position="282"/>
    </location>
</feature>
<accession>A0A372MKL5</accession>
<dbReference type="EMBL" id="QUWK01000002">
    <property type="protein sequence ID" value="RFU95983.1"/>
    <property type="molecule type" value="Genomic_DNA"/>
</dbReference>
<evidence type="ECO:0000256" key="3">
    <source>
        <dbReference type="ARBA" id="ARBA00022630"/>
    </source>
</evidence>
<feature type="transmembrane region" description="Helical" evidence="9">
    <location>
        <begin position="235"/>
        <end position="251"/>
    </location>
</feature>
<comment type="caution">
    <text evidence="10">The sequence shown here is derived from an EMBL/GenBank/DDBJ whole genome shotgun (WGS) entry which is preliminary data.</text>
</comment>
<evidence type="ECO:0000256" key="7">
    <source>
        <dbReference type="ARBA" id="ARBA00022989"/>
    </source>
</evidence>
<dbReference type="Pfam" id="PF03116">
    <property type="entry name" value="NQR2_RnfD_RnfE"/>
    <property type="match status" value="1"/>
</dbReference>
<keyword evidence="8 9" id="KW-0472">Membrane</keyword>